<dbReference type="Gene3D" id="1.25.10.10">
    <property type="entry name" value="Leucine-rich Repeat Variant"/>
    <property type="match status" value="1"/>
</dbReference>
<dbReference type="Proteomes" id="UP000832041">
    <property type="component" value="Chromosome"/>
</dbReference>
<reference evidence="2 3" key="1">
    <citation type="submission" date="2020-04" db="EMBL/GenBank/DDBJ databases">
        <title>Thermobifida alba genome sequencing and assembly.</title>
        <authorList>
            <person name="Luzics S."/>
            <person name="Horvath B."/>
            <person name="Nagy I."/>
            <person name="Toth A."/>
            <person name="Nagy I."/>
            <person name="Kukolya J."/>
        </authorList>
    </citation>
    <scope>NUCLEOTIDE SEQUENCE [LARGE SCALE GENOMIC DNA]</scope>
    <source>
        <strain evidence="2 3">DSM 43795</strain>
    </source>
</reference>
<evidence type="ECO:0000313" key="2">
    <source>
        <dbReference type="EMBL" id="UPT19532.1"/>
    </source>
</evidence>
<protein>
    <submittedName>
        <fullName evidence="2">ATP-binding protein</fullName>
    </submittedName>
</protein>
<keyword evidence="2" id="KW-0067">ATP-binding</keyword>
<dbReference type="GO" id="GO:0005524">
    <property type="term" value="F:ATP binding"/>
    <property type="evidence" value="ECO:0007669"/>
    <property type="project" value="UniProtKB-KW"/>
</dbReference>
<keyword evidence="2" id="KW-0547">Nucleotide-binding</keyword>
<evidence type="ECO:0000313" key="3">
    <source>
        <dbReference type="Proteomes" id="UP000832041"/>
    </source>
</evidence>
<keyword evidence="3" id="KW-1185">Reference proteome</keyword>
<organism evidence="2 3">
    <name type="scientific">Thermobifida alba</name>
    <name type="common">Thermomonospora alba</name>
    <dbReference type="NCBI Taxonomy" id="53522"/>
    <lineage>
        <taxon>Bacteria</taxon>
        <taxon>Bacillati</taxon>
        <taxon>Actinomycetota</taxon>
        <taxon>Actinomycetes</taxon>
        <taxon>Streptosporangiales</taxon>
        <taxon>Nocardiopsidaceae</taxon>
        <taxon>Thermobifida</taxon>
    </lineage>
</organism>
<dbReference type="RefSeq" id="WP_248592838.1">
    <property type="nucleotide sequence ID" value="NZ_CP051627.1"/>
</dbReference>
<dbReference type="InterPro" id="IPR011989">
    <property type="entry name" value="ARM-like"/>
</dbReference>
<gene>
    <name evidence="2" type="ORF">FOF52_05965</name>
</gene>
<dbReference type="EMBL" id="CP051627">
    <property type="protein sequence ID" value="UPT19532.1"/>
    <property type="molecule type" value="Genomic_DNA"/>
</dbReference>
<accession>A0ABY4L0G1</accession>
<sequence length="871" mass="93438">MPHPGDENPSLSSPSEEGEARAAGGADTAHGDIISTVYRGDHVDQRDAQAQRDVIGQQVNNGPHFYLYPEPPAPPMHNPALREALGRPIGQCDPHDLEVHPALQAPSVPGAAGSVPRRDAARLPVYVRRAHDEELASVVEDAARGRSRMAVLVGSSSTGKTRACWEAIQPLAERGWRLWHPVDPTRAEAALADLDHITPHTVVWLNEAQHYLGAGGGTGERVATALHTLLTDPDRAPVLVLGTLWLDYAHTYTQRPDPGQPDVHAQARALLAGRLIHVPDAFDQTALAEAHRHAKTGDGQWAHALELSRQGRVAQVLAGGPALLERYQTAPPAARALLEAAMDARRLGAGLHLPQEFLVEAAEDYLTDDELAVLDDDWIDHSLVYTGQPVHGNLAPLRRVRPRRSQTGPASGTAGPVYRLADYLEQHGRHHRRDHYPPASFWQAAHRHLTTPDELHTLAKAAHRRGLLKHAVRLYHRAILAHHPLSAHGLVNLLSSDTDPHNTGAHWTATHAPLTDPGGVAFLLEALHEVGREEAVRELLARNPAAHVDLTAPGGVAFLLRVLHEVGREEAVRELLARNPAAHVDLTAPGGVAFLLEALRQAGQAGAVRALLARNPAAHVDLTAPGGVAFLLRVLHEVGREEAVRALLARNPAAHAPLTDPYGVARLLEVLHEVGREEAVRALLARNPAAHAPLTDPYGVARLLEVLHGVGREEAVQALASRTAAHAPLTHPDGVARLLEVLHGVGREEAVQALASRTAAHAPLTHPDGVARLLRVLHGVGREEAVQALASRTAAHAPLTDPYGVARLLEALRQAGQAGAVERLQRRALDAGALGRTPAFLQPYGREPDGTPAAAWTWEEVVAEDAPPAAL</sequence>
<name>A0ABY4L0G1_THEAE</name>
<proteinExistence type="predicted"/>
<feature type="region of interest" description="Disordered" evidence="1">
    <location>
        <begin position="1"/>
        <end position="30"/>
    </location>
</feature>
<evidence type="ECO:0000256" key="1">
    <source>
        <dbReference type="SAM" id="MobiDB-lite"/>
    </source>
</evidence>